<dbReference type="Proteomes" id="UP000276133">
    <property type="component" value="Unassembled WGS sequence"/>
</dbReference>
<reference evidence="1 2" key="1">
    <citation type="journal article" date="2018" name="Sci. Rep.">
        <title>Genomic signatures of local adaptation to the degree of environmental predictability in rotifers.</title>
        <authorList>
            <person name="Franch-Gras L."/>
            <person name="Hahn C."/>
            <person name="Garcia-Roger E.M."/>
            <person name="Carmona M.J."/>
            <person name="Serra M."/>
            <person name="Gomez A."/>
        </authorList>
    </citation>
    <scope>NUCLEOTIDE SEQUENCE [LARGE SCALE GENOMIC DNA]</scope>
    <source>
        <strain evidence="1">HYR1</strain>
    </source>
</reference>
<accession>A0A3M7PFG1</accession>
<comment type="caution">
    <text evidence="1">The sequence shown here is derived from an EMBL/GenBank/DDBJ whole genome shotgun (WGS) entry which is preliminary data.</text>
</comment>
<dbReference type="EMBL" id="REGN01011203">
    <property type="protein sequence ID" value="RMZ97758.1"/>
    <property type="molecule type" value="Genomic_DNA"/>
</dbReference>
<dbReference type="AlphaFoldDB" id="A0A3M7PFG1"/>
<gene>
    <name evidence="1" type="ORF">BpHYR1_024160</name>
</gene>
<evidence type="ECO:0000313" key="1">
    <source>
        <dbReference type="EMBL" id="RMZ97758.1"/>
    </source>
</evidence>
<organism evidence="1 2">
    <name type="scientific">Brachionus plicatilis</name>
    <name type="common">Marine rotifer</name>
    <name type="synonym">Brachionus muelleri</name>
    <dbReference type="NCBI Taxonomy" id="10195"/>
    <lineage>
        <taxon>Eukaryota</taxon>
        <taxon>Metazoa</taxon>
        <taxon>Spiralia</taxon>
        <taxon>Gnathifera</taxon>
        <taxon>Rotifera</taxon>
        <taxon>Eurotatoria</taxon>
        <taxon>Monogononta</taxon>
        <taxon>Pseudotrocha</taxon>
        <taxon>Ploima</taxon>
        <taxon>Brachionidae</taxon>
        <taxon>Brachionus</taxon>
    </lineage>
</organism>
<feature type="non-terminal residue" evidence="1">
    <location>
        <position position="1"/>
    </location>
</feature>
<name>A0A3M7PFG1_BRAPC</name>
<sequence>LTFSNDSKNFDKILFSYVWDKGTSAHDKFLVPKPHGSASSNFNRLINNKSTGSLSNLNKSKNIKTHDEFANALKNREKSDFVKYMNFGVDRLEYILFSEQQYNDLIRFCISEQY</sequence>
<protein>
    <submittedName>
        <fullName evidence="1">Uncharacterized protein</fullName>
    </submittedName>
</protein>
<keyword evidence="2" id="KW-1185">Reference proteome</keyword>
<proteinExistence type="predicted"/>
<evidence type="ECO:0000313" key="2">
    <source>
        <dbReference type="Proteomes" id="UP000276133"/>
    </source>
</evidence>